<dbReference type="Proteomes" id="UP001271263">
    <property type="component" value="Unassembled WGS sequence"/>
</dbReference>
<proteinExistence type="predicted"/>
<evidence type="ECO:0000259" key="3">
    <source>
        <dbReference type="PROSITE" id="PS50977"/>
    </source>
</evidence>
<dbReference type="Pfam" id="PF00440">
    <property type="entry name" value="TetR_N"/>
    <property type="match status" value="1"/>
</dbReference>
<dbReference type="EMBL" id="JAPMLD010000009">
    <property type="protein sequence ID" value="MDW4825799.1"/>
    <property type="molecule type" value="Genomic_DNA"/>
</dbReference>
<evidence type="ECO:0000313" key="5">
    <source>
        <dbReference type="EMBL" id="MDW4825799.1"/>
    </source>
</evidence>
<dbReference type="InterPro" id="IPR001647">
    <property type="entry name" value="HTH_TetR"/>
</dbReference>
<dbReference type="PANTHER" id="PTHR30055:SF233">
    <property type="entry name" value="REGULATORY PROTEIN TETR"/>
    <property type="match status" value="1"/>
</dbReference>
<evidence type="ECO:0000256" key="1">
    <source>
        <dbReference type="ARBA" id="ARBA00023125"/>
    </source>
</evidence>
<dbReference type="InterPro" id="IPR050109">
    <property type="entry name" value="HTH-type_TetR-like_transc_reg"/>
</dbReference>
<dbReference type="GO" id="GO:0000976">
    <property type="term" value="F:transcription cis-regulatory region binding"/>
    <property type="evidence" value="ECO:0007669"/>
    <property type="project" value="TreeGrafter"/>
</dbReference>
<dbReference type="GO" id="GO:0003700">
    <property type="term" value="F:DNA-binding transcription factor activity"/>
    <property type="evidence" value="ECO:0007669"/>
    <property type="project" value="TreeGrafter"/>
</dbReference>
<dbReference type="PANTHER" id="PTHR30055">
    <property type="entry name" value="HTH-TYPE TRANSCRIPTIONAL REGULATOR RUTR"/>
    <property type="match status" value="1"/>
</dbReference>
<accession>A0AAW8NNI1</accession>
<gene>
    <name evidence="4" type="ORF">OS133_11535</name>
    <name evidence="5" type="ORF">OS134_17150</name>
</gene>
<dbReference type="SUPFAM" id="SSF46689">
    <property type="entry name" value="Homeodomain-like"/>
    <property type="match status" value="1"/>
</dbReference>
<feature type="domain" description="HTH tetR-type" evidence="3">
    <location>
        <begin position="15"/>
        <end position="75"/>
    </location>
</feature>
<evidence type="ECO:0000313" key="6">
    <source>
        <dbReference type="Proteomes" id="UP001259340"/>
    </source>
</evidence>
<dbReference type="InterPro" id="IPR009057">
    <property type="entry name" value="Homeodomain-like_sf"/>
</dbReference>
<protein>
    <submittedName>
        <fullName evidence="4">TetR/AcrR family transcriptional regulator</fullName>
    </submittedName>
</protein>
<organism evidence="4 6">
    <name type="scientific">Shewanella fidelis</name>
    <dbReference type="NCBI Taxonomy" id="173509"/>
    <lineage>
        <taxon>Bacteria</taxon>
        <taxon>Pseudomonadati</taxon>
        <taxon>Pseudomonadota</taxon>
        <taxon>Gammaproteobacteria</taxon>
        <taxon>Alteromonadales</taxon>
        <taxon>Shewanellaceae</taxon>
        <taxon>Shewanella</taxon>
    </lineage>
</organism>
<dbReference type="Gene3D" id="1.10.357.10">
    <property type="entry name" value="Tetracycline Repressor, domain 2"/>
    <property type="match status" value="1"/>
</dbReference>
<keyword evidence="7" id="KW-1185">Reference proteome</keyword>
<dbReference type="RefSeq" id="WP_237162620.1">
    <property type="nucleotide sequence ID" value="NZ_JAPMLA010000011.1"/>
</dbReference>
<dbReference type="AlphaFoldDB" id="A0AAW8NNI1"/>
<comment type="caution">
    <text evidence="4">The sequence shown here is derived from an EMBL/GenBank/DDBJ whole genome shotgun (WGS) entry which is preliminary data.</text>
</comment>
<keyword evidence="1 2" id="KW-0238">DNA-binding</keyword>
<reference evidence="4" key="2">
    <citation type="submission" date="2022-11" db="EMBL/GenBank/DDBJ databases">
        <title>Prophages regulate Shewanella fidelis motility and biofilm formation: implications for gut colonization dynamics in Ciona robusta.</title>
        <authorList>
            <person name="Natarajan O."/>
            <person name="Gibboney S.L."/>
            <person name="Young M.N."/>
            <person name="Lim S.J."/>
            <person name="Pluta N."/>
            <person name="Atkinson C.G.F."/>
            <person name="Leigh B.A."/>
            <person name="Liberti A."/>
            <person name="Kees E."/>
            <person name="Breitbart M."/>
            <person name="Gralnick J."/>
            <person name="Dishaw L.J."/>
        </authorList>
    </citation>
    <scope>NUCLEOTIDE SEQUENCE</scope>
    <source>
        <strain evidence="4">3313</strain>
    </source>
</reference>
<name>A0AAW8NNI1_9GAMM</name>
<evidence type="ECO:0000313" key="4">
    <source>
        <dbReference type="EMBL" id="MDR8524281.1"/>
    </source>
</evidence>
<evidence type="ECO:0000313" key="7">
    <source>
        <dbReference type="Proteomes" id="UP001271263"/>
    </source>
</evidence>
<evidence type="ECO:0000256" key="2">
    <source>
        <dbReference type="PROSITE-ProRule" id="PRU00335"/>
    </source>
</evidence>
<dbReference type="Proteomes" id="UP001259340">
    <property type="component" value="Unassembled WGS sequence"/>
</dbReference>
<reference evidence="5 7" key="1">
    <citation type="journal article" date="2022" name="bioRxiv">
        <title>Prophages regulate Shewanella fidelis 3313 motility and biofilm formation: implications for gut colonization dynamics in Ciona robusta.</title>
        <authorList>
            <person name="Natarajan O."/>
            <person name="Gibboney S.L."/>
            <person name="Young M.N."/>
            <person name="Lim S.J."/>
            <person name="Pluta N."/>
            <person name="Atkinson C.G."/>
            <person name="Leigh B.A."/>
            <person name="Liberti A."/>
            <person name="Kees E.D."/>
            <person name="Breitbart M."/>
            <person name="Gralnick J.A."/>
            <person name="Dishaw L.J."/>
        </authorList>
    </citation>
    <scope>NUCLEOTIDE SEQUENCE [LARGE SCALE GENOMIC DNA]</scope>
    <source>
        <strain evidence="5 7">JG4066</strain>
    </source>
</reference>
<dbReference type="EMBL" id="JAPMLE010000001">
    <property type="protein sequence ID" value="MDR8524281.1"/>
    <property type="molecule type" value="Genomic_DNA"/>
</dbReference>
<dbReference type="PROSITE" id="PS50977">
    <property type="entry name" value="HTH_TETR_2"/>
    <property type="match status" value="1"/>
</dbReference>
<sequence>MSLMVTNSPQKTGQDNVRARLIRAAYTCFTAADYDKVSIRQIAESAGVNMAMIRYYFGNKLGLFEAMVTEYIQPIHSRAKALQKSHDKPTVADIVAEFYQTMIPNPEFPRFLFQLMSSEHSVAAKGVIYKLFQPIAELTPMPQQLLEGWGELDPQLLKMSLLSLMIFPFVMPTPMAKLHGYQLNEEFYQQLAKHNIALLEHGMSGGKR</sequence>
<feature type="DNA-binding region" description="H-T-H motif" evidence="2">
    <location>
        <begin position="38"/>
        <end position="57"/>
    </location>
</feature>